<dbReference type="Pfam" id="PF01497">
    <property type="entry name" value="Peripla_BP_2"/>
    <property type="match status" value="1"/>
</dbReference>
<dbReference type="eggNOG" id="COG0614">
    <property type="taxonomic scope" value="Bacteria"/>
</dbReference>
<dbReference type="PROSITE" id="PS51257">
    <property type="entry name" value="PROKAR_LIPOPROTEIN"/>
    <property type="match status" value="1"/>
</dbReference>
<protein>
    <submittedName>
        <fullName evidence="5">Periplasmic-binding protein</fullName>
    </submittedName>
</protein>
<dbReference type="STRING" id="1574624.GCA_001642025_01649"/>
<proteinExistence type="inferred from homology"/>
<evidence type="ECO:0000259" key="4">
    <source>
        <dbReference type="PROSITE" id="PS50983"/>
    </source>
</evidence>
<dbReference type="EMBL" id="AFUN01000047">
    <property type="protein sequence ID" value="EGR94413.1"/>
    <property type="molecule type" value="Genomic_DNA"/>
</dbReference>
<dbReference type="PATRIC" id="fig|1051006.4.peg.2085"/>
<feature type="domain" description="Fe/B12 periplasmic-binding" evidence="4">
    <location>
        <begin position="130"/>
        <end position="407"/>
    </location>
</feature>
<evidence type="ECO:0000256" key="3">
    <source>
        <dbReference type="SAM" id="SignalP"/>
    </source>
</evidence>
<accession>F9NY17</accession>
<sequence length="420" mass="45217">MSIPKTASRRISALITLLVAPSLALAGCSGTGSTSGEGSAKTSSSGTGANMSGCIPAGSFNKDKDYFPDKVTFTGAKEVSISYHKSYKVMTFGKKGKMAQTLVLLQCGAPKPSLTGDLAKAQIVDVPVKRVAASSTTQIPVFQTLNSLDTIVGVNQLKQIYRGPARDTLEARKVASYGAAGMNTDPEKIIALKPNIVLAASAAVEGFKQVQSANIPVMPDLDYLESDPLARAEWMKAYGVLLNKEALSAKAFDDITKRYDEVAKTAKGGTSRPSVLVGQETKGQWYVPGTDSYMIRFMSDAGASDVMSGAVKKTGAVPTDSEVVFKYGSKADFWLNGNYMSMTTWKTKADALKQNPRYGNLLAFQKGKVWNPTKRTAPDTGNDFWQSGVVHPDIVLKDLTYIFHPDLMPGYTPYYYQKLA</sequence>
<dbReference type="SUPFAM" id="SSF53807">
    <property type="entry name" value="Helical backbone' metal receptor"/>
    <property type="match status" value="1"/>
</dbReference>
<organism evidence="5 6">
    <name type="scientific">[Propionibacterium] namnetense SK182B-JCVI</name>
    <dbReference type="NCBI Taxonomy" id="1051006"/>
    <lineage>
        <taxon>Bacteria</taxon>
        <taxon>Bacillati</taxon>
        <taxon>Actinomycetota</taxon>
        <taxon>Actinomycetes</taxon>
        <taxon>Propionibacteriales</taxon>
        <taxon>Propionibacteriaceae</taxon>
        <taxon>Cutibacterium</taxon>
    </lineage>
</organism>
<feature type="compositionally biased region" description="Low complexity" evidence="2">
    <location>
        <begin position="36"/>
        <end position="48"/>
    </location>
</feature>
<keyword evidence="3" id="KW-0732">Signal</keyword>
<dbReference type="AlphaFoldDB" id="F9NY17"/>
<gene>
    <name evidence="5" type="ORF">HMPREF1162_1517</name>
</gene>
<dbReference type="InterPro" id="IPR050902">
    <property type="entry name" value="ABC_Transporter_SBP"/>
</dbReference>
<comment type="caution">
    <text evidence="5">The sequence shown here is derived from an EMBL/GenBank/DDBJ whole genome shotgun (WGS) entry which is preliminary data.</text>
</comment>
<feature type="chain" id="PRO_5003385153" evidence="3">
    <location>
        <begin position="27"/>
        <end position="420"/>
    </location>
</feature>
<dbReference type="Gene3D" id="3.40.50.1980">
    <property type="entry name" value="Nitrogenase molybdenum iron protein domain"/>
    <property type="match status" value="2"/>
</dbReference>
<dbReference type="Proteomes" id="UP000007832">
    <property type="component" value="Unassembled WGS sequence"/>
</dbReference>
<evidence type="ECO:0000256" key="1">
    <source>
        <dbReference type="ARBA" id="ARBA00008814"/>
    </source>
</evidence>
<evidence type="ECO:0000313" key="5">
    <source>
        <dbReference type="EMBL" id="EGR94413.1"/>
    </source>
</evidence>
<evidence type="ECO:0000256" key="2">
    <source>
        <dbReference type="SAM" id="MobiDB-lite"/>
    </source>
</evidence>
<dbReference type="InterPro" id="IPR002491">
    <property type="entry name" value="ABC_transptr_periplasmic_BD"/>
</dbReference>
<name>F9NY17_9ACTN</name>
<dbReference type="PROSITE" id="PS50983">
    <property type="entry name" value="FE_B12_PBP"/>
    <property type="match status" value="1"/>
</dbReference>
<feature type="region of interest" description="Disordered" evidence="2">
    <location>
        <begin position="29"/>
        <end position="48"/>
    </location>
</feature>
<comment type="similarity">
    <text evidence="1">Belongs to the bacterial solute-binding protein 8 family.</text>
</comment>
<feature type="signal peptide" evidence="3">
    <location>
        <begin position="1"/>
        <end position="26"/>
    </location>
</feature>
<reference evidence="5 6" key="1">
    <citation type="submission" date="2011-07" db="EMBL/GenBank/DDBJ databases">
        <title>Genome Sequence of Propionibacterium acnes SK182B-JCVI.</title>
        <authorList>
            <person name="Durkin A.S."/>
            <person name="Madupu R."/>
            <person name="Hostetler J."/>
            <person name="Radune D."/>
            <person name="Torralba M."/>
            <person name="Methe B."/>
            <person name="Sutton G."/>
            <person name="Strausberg R.L."/>
            <person name="Nelson K.E."/>
        </authorList>
    </citation>
    <scope>NUCLEOTIDE SEQUENCE [LARGE SCALE GENOMIC DNA]</scope>
    <source>
        <strain evidence="5 6">SK182B-JCVI</strain>
    </source>
</reference>
<evidence type="ECO:0000313" key="6">
    <source>
        <dbReference type="Proteomes" id="UP000007832"/>
    </source>
</evidence>
<dbReference type="GO" id="GO:0071281">
    <property type="term" value="P:cellular response to iron ion"/>
    <property type="evidence" value="ECO:0007669"/>
    <property type="project" value="TreeGrafter"/>
</dbReference>
<dbReference type="PANTHER" id="PTHR30535:SF34">
    <property type="entry name" value="MOLYBDATE-BINDING PROTEIN MOLA"/>
    <property type="match status" value="1"/>
</dbReference>
<dbReference type="PANTHER" id="PTHR30535">
    <property type="entry name" value="VITAMIN B12-BINDING PROTEIN"/>
    <property type="match status" value="1"/>
</dbReference>